<organism evidence="2 3">
    <name type="scientific">Adiantum capillus-veneris</name>
    <name type="common">Maidenhair fern</name>
    <dbReference type="NCBI Taxonomy" id="13818"/>
    <lineage>
        <taxon>Eukaryota</taxon>
        <taxon>Viridiplantae</taxon>
        <taxon>Streptophyta</taxon>
        <taxon>Embryophyta</taxon>
        <taxon>Tracheophyta</taxon>
        <taxon>Polypodiopsida</taxon>
        <taxon>Polypodiidae</taxon>
        <taxon>Polypodiales</taxon>
        <taxon>Pteridineae</taxon>
        <taxon>Pteridaceae</taxon>
        <taxon>Vittarioideae</taxon>
        <taxon>Adiantum</taxon>
    </lineage>
</organism>
<evidence type="ECO:0000256" key="1">
    <source>
        <dbReference type="SAM" id="MobiDB-lite"/>
    </source>
</evidence>
<name>A0A9D4URF5_ADICA</name>
<accession>A0A9D4URF5</accession>
<dbReference type="AlphaFoldDB" id="A0A9D4URF5"/>
<sequence length="194" mass="21674">MLQHCGIPPAWYPSSYIAIDMSELLPAFYGPVKVGGHGALHLSRQKQSFLAGIFRTRRQISSTSEYLGSGGSSPQHSKPPSAWNREKSVRRICSASYPSVLQPDLKHREEQQGAIKDRRAEEVVTFAGGLYLPAITEMIVPRQRKRSGCRFGRSNNTLGPTCYRHELVLLLQNIACAMPNVDEYIEHAESQHIV</sequence>
<protein>
    <submittedName>
        <fullName evidence="2">Uncharacterized protein</fullName>
    </submittedName>
</protein>
<comment type="caution">
    <text evidence="2">The sequence shown here is derived from an EMBL/GenBank/DDBJ whole genome shotgun (WGS) entry which is preliminary data.</text>
</comment>
<proteinExistence type="predicted"/>
<evidence type="ECO:0000313" key="3">
    <source>
        <dbReference type="Proteomes" id="UP000886520"/>
    </source>
</evidence>
<feature type="region of interest" description="Disordered" evidence="1">
    <location>
        <begin position="64"/>
        <end position="84"/>
    </location>
</feature>
<reference evidence="2" key="1">
    <citation type="submission" date="2021-01" db="EMBL/GenBank/DDBJ databases">
        <title>Adiantum capillus-veneris genome.</title>
        <authorList>
            <person name="Fang Y."/>
            <person name="Liao Q."/>
        </authorList>
    </citation>
    <scope>NUCLEOTIDE SEQUENCE</scope>
    <source>
        <strain evidence="2">H3</strain>
        <tissue evidence="2">Leaf</tissue>
    </source>
</reference>
<keyword evidence="3" id="KW-1185">Reference proteome</keyword>
<feature type="compositionally biased region" description="Polar residues" evidence="1">
    <location>
        <begin position="64"/>
        <end position="78"/>
    </location>
</feature>
<dbReference type="EMBL" id="JABFUD020000012">
    <property type="protein sequence ID" value="KAI5072177.1"/>
    <property type="molecule type" value="Genomic_DNA"/>
</dbReference>
<gene>
    <name evidence="2" type="ORF">GOP47_0012283</name>
</gene>
<evidence type="ECO:0000313" key="2">
    <source>
        <dbReference type="EMBL" id="KAI5072177.1"/>
    </source>
</evidence>
<dbReference type="Proteomes" id="UP000886520">
    <property type="component" value="Chromosome 12"/>
</dbReference>